<feature type="domain" description="DUF7841" evidence="2">
    <location>
        <begin position="7"/>
        <end position="115"/>
    </location>
</feature>
<reference evidence="3 4" key="1">
    <citation type="submission" date="2020-07" db="EMBL/GenBank/DDBJ databases">
        <title>Taxonomic proposal: Crassvirales, a new order of highly abundant and diverse bacterial viruses.</title>
        <authorList>
            <person name="Shkoporov A.N."/>
            <person name="Stockdale S.R."/>
            <person name="Guerin E."/>
            <person name="Ross R.P."/>
            <person name="Hill C."/>
        </authorList>
    </citation>
    <scope>NUCLEOTIDE SEQUENCE [LARGE SCALE GENOMIC DNA]</scope>
</reference>
<feature type="compositionally biased region" description="Basic and acidic residues" evidence="1">
    <location>
        <begin position="165"/>
        <end position="175"/>
    </location>
</feature>
<dbReference type="EMBL" id="MT774399">
    <property type="protein sequence ID" value="QOR57039.1"/>
    <property type="molecule type" value="Genomic_DNA"/>
</dbReference>
<dbReference type="KEGG" id="vg:65130965"/>
<dbReference type="RefSeq" id="YP_010112491.1">
    <property type="nucleotide sequence ID" value="NC_055892.1"/>
</dbReference>
<keyword evidence="4" id="KW-1185">Reference proteome</keyword>
<dbReference type="Pfam" id="PF25223">
    <property type="entry name" value="DUF7841"/>
    <property type="match status" value="1"/>
</dbReference>
<sequence>MHRIIRTKAYEAKHGPHFDEEHARKAVSKMENEDGSRGQHWSVEETSALANQYGIRFDSKFNKYDWYVALNMVYSDYYKVIVNMTGSNNSKYFVELAKAWICDKDIDEGKMWYYYIYVMCDKLRDAEEEYFDRNYSKYEDEDDDDDEPYGTYRRGGRMGRSSYGRRREYDREYDERDYEKERMFPYEDELKRGRSVRYIRY</sequence>
<feature type="compositionally biased region" description="Acidic residues" evidence="1">
    <location>
        <begin position="139"/>
        <end position="148"/>
    </location>
</feature>
<dbReference type="GeneID" id="65130965"/>
<evidence type="ECO:0000313" key="4">
    <source>
        <dbReference type="Proteomes" id="UP000594117"/>
    </source>
</evidence>
<dbReference type="InterPro" id="IPR057163">
    <property type="entry name" value="DUF7841"/>
</dbReference>
<evidence type="ECO:0000313" key="3">
    <source>
        <dbReference type="EMBL" id="QOR57039.1"/>
    </source>
</evidence>
<evidence type="ECO:0000259" key="2">
    <source>
        <dbReference type="Pfam" id="PF25223"/>
    </source>
</evidence>
<protein>
    <submittedName>
        <fullName evidence="3">RNA polymerase sigma factor/ubiquitin-like protein</fullName>
    </submittedName>
</protein>
<evidence type="ECO:0000256" key="1">
    <source>
        <dbReference type="SAM" id="MobiDB-lite"/>
    </source>
</evidence>
<feature type="region of interest" description="Disordered" evidence="1">
    <location>
        <begin position="137"/>
        <end position="175"/>
    </location>
</feature>
<proteinExistence type="predicted"/>
<dbReference type="Proteomes" id="UP000594117">
    <property type="component" value="Segment"/>
</dbReference>
<name>A0A7M1RTM1_9CAUD</name>
<organism evidence="3 4">
    <name type="scientific">uncultured phage cr109_1</name>
    <dbReference type="NCBI Taxonomy" id="2772083"/>
    <lineage>
        <taxon>Viruses</taxon>
        <taxon>Duplodnaviria</taxon>
        <taxon>Heunggongvirae</taxon>
        <taxon>Uroviricota</taxon>
        <taxon>Caudoviricetes</taxon>
        <taxon>Crassvirales</taxon>
        <taxon>Suoliviridae</taxon>
        <taxon>Loutivirinae</taxon>
        <taxon>Buchavirus</taxon>
        <taxon>Buchavirus splanchnicus</taxon>
    </lineage>
</organism>
<accession>A0A7M1RTM1</accession>